<accession>A0A3E0WZH1</accession>
<gene>
    <name evidence="7" type="ORF">CAL65_03790</name>
</gene>
<feature type="transmembrane region" description="Helical" evidence="5">
    <location>
        <begin position="147"/>
        <end position="169"/>
    </location>
</feature>
<dbReference type="PROSITE" id="PS51007">
    <property type="entry name" value="CYTC"/>
    <property type="match status" value="1"/>
</dbReference>
<dbReference type="GO" id="GO:0046872">
    <property type="term" value="F:metal ion binding"/>
    <property type="evidence" value="ECO:0007669"/>
    <property type="project" value="UniProtKB-KW"/>
</dbReference>
<evidence type="ECO:0000256" key="1">
    <source>
        <dbReference type="ARBA" id="ARBA00022617"/>
    </source>
</evidence>
<reference evidence="8" key="1">
    <citation type="submission" date="2017-05" db="EMBL/GenBank/DDBJ databases">
        <authorList>
            <person name="Sharma S."/>
            <person name="Sidhu C."/>
            <person name="Pinnaka A.K."/>
        </authorList>
    </citation>
    <scope>NUCLEOTIDE SEQUENCE [LARGE SCALE GENOMIC DNA]</scope>
    <source>
        <strain evidence="8">AK93</strain>
    </source>
</reference>
<keyword evidence="3 4" id="KW-0408">Iron</keyword>
<feature type="transmembrane region" description="Helical" evidence="5">
    <location>
        <begin position="281"/>
        <end position="302"/>
    </location>
</feature>
<sequence>MEAHLYEWGNLLLRWLHVIAGVAWIGASFYFNWLENNLEREGDKPRGVGGTLWAIHGGGFYYLQKYQVAPERLPERLHWFKWEAYYTWITGFLLLVVVYYLNASTTLIDPSVAPLSPLQASLIGIGVLIASWFVYDGLCRSPLAQRPALLAAVGFGLLVLLAFGLTHVFSGRGAYIHVGAAIGTIMAANVFRVIIPSQRALVRALEAGEAPDPQQGKNGFQRSRHNNYLTLPVLFIMISNHFPGTFGSHWNWAILAMLMAIGMLVRHYFNVRHLPGPNGWMLPTAGLATLVLIILTAPSTVYQRHQGDTRLAPVDFPEIRQIVENRCMACHAAEPTFAGFSNAPQGIRLDDDEAIRRYRAQIVRTAADTRSMPPGNLTDMTDAERLLLRQWLRAGTTDE</sequence>
<dbReference type="SUPFAM" id="SSF46626">
    <property type="entry name" value="Cytochrome c"/>
    <property type="match status" value="1"/>
</dbReference>
<dbReference type="Proteomes" id="UP000256763">
    <property type="component" value="Unassembled WGS sequence"/>
</dbReference>
<keyword evidence="2 4" id="KW-0479">Metal-binding</keyword>
<dbReference type="GO" id="GO:0020037">
    <property type="term" value="F:heme binding"/>
    <property type="evidence" value="ECO:0007669"/>
    <property type="project" value="InterPro"/>
</dbReference>
<dbReference type="InterPro" id="IPR009056">
    <property type="entry name" value="Cyt_c-like_dom"/>
</dbReference>
<evidence type="ECO:0000313" key="8">
    <source>
        <dbReference type="Proteomes" id="UP000256763"/>
    </source>
</evidence>
<proteinExistence type="predicted"/>
<dbReference type="InterPro" id="IPR010389">
    <property type="entry name" value="Urate_ox_N"/>
</dbReference>
<keyword evidence="5" id="KW-1133">Transmembrane helix</keyword>
<keyword evidence="8" id="KW-1185">Reference proteome</keyword>
<dbReference type="AlphaFoldDB" id="A0A3E0WZH1"/>
<dbReference type="Pfam" id="PF06181">
    <property type="entry name" value="Urate_ox_N"/>
    <property type="match status" value="1"/>
</dbReference>
<feature type="transmembrane region" description="Helical" evidence="5">
    <location>
        <begin position="250"/>
        <end position="269"/>
    </location>
</feature>
<feature type="domain" description="Cytochrome c" evidence="6">
    <location>
        <begin position="307"/>
        <end position="396"/>
    </location>
</feature>
<dbReference type="OrthoDB" id="9787495at2"/>
<feature type="transmembrane region" description="Helical" evidence="5">
    <location>
        <begin position="175"/>
        <end position="195"/>
    </location>
</feature>
<feature type="transmembrane region" description="Helical" evidence="5">
    <location>
        <begin position="115"/>
        <end position="135"/>
    </location>
</feature>
<comment type="caution">
    <text evidence="7">The sequence shown here is derived from an EMBL/GenBank/DDBJ whole genome shotgun (WGS) entry which is preliminary data.</text>
</comment>
<keyword evidence="1 4" id="KW-0349">Heme</keyword>
<evidence type="ECO:0000256" key="4">
    <source>
        <dbReference type="PROSITE-ProRule" id="PRU00433"/>
    </source>
</evidence>
<protein>
    <recommendedName>
        <fullName evidence="6">Cytochrome c domain-containing protein</fullName>
    </recommendedName>
</protein>
<dbReference type="RefSeq" id="WP_116304201.1">
    <property type="nucleotide sequence ID" value="NZ_NFZV01000045.1"/>
</dbReference>
<dbReference type="GO" id="GO:0009055">
    <property type="term" value="F:electron transfer activity"/>
    <property type="evidence" value="ECO:0007669"/>
    <property type="project" value="InterPro"/>
</dbReference>
<evidence type="ECO:0000256" key="2">
    <source>
        <dbReference type="ARBA" id="ARBA00022723"/>
    </source>
</evidence>
<feature type="transmembrane region" description="Helical" evidence="5">
    <location>
        <begin position="12"/>
        <end position="33"/>
    </location>
</feature>
<organism evidence="7 8">
    <name type="scientific">Alkalilimnicola ehrlichii</name>
    <dbReference type="NCBI Taxonomy" id="351052"/>
    <lineage>
        <taxon>Bacteria</taxon>
        <taxon>Pseudomonadati</taxon>
        <taxon>Pseudomonadota</taxon>
        <taxon>Gammaproteobacteria</taxon>
        <taxon>Chromatiales</taxon>
        <taxon>Ectothiorhodospiraceae</taxon>
        <taxon>Alkalilimnicola</taxon>
    </lineage>
</organism>
<feature type="transmembrane region" description="Helical" evidence="5">
    <location>
        <begin position="84"/>
        <end position="103"/>
    </location>
</feature>
<evidence type="ECO:0000256" key="3">
    <source>
        <dbReference type="ARBA" id="ARBA00023004"/>
    </source>
</evidence>
<evidence type="ECO:0000259" key="6">
    <source>
        <dbReference type="PROSITE" id="PS51007"/>
    </source>
</evidence>
<keyword evidence="5" id="KW-0472">Membrane</keyword>
<keyword evidence="5" id="KW-0812">Transmembrane</keyword>
<name>A0A3E0WZH1_9GAMM</name>
<dbReference type="InterPro" id="IPR036909">
    <property type="entry name" value="Cyt_c-like_dom_sf"/>
</dbReference>
<evidence type="ECO:0000256" key="5">
    <source>
        <dbReference type="SAM" id="Phobius"/>
    </source>
</evidence>
<evidence type="ECO:0000313" key="7">
    <source>
        <dbReference type="EMBL" id="RFA38487.1"/>
    </source>
</evidence>
<dbReference type="EMBL" id="NFZW01000003">
    <property type="protein sequence ID" value="RFA38487.1"/>
    <property type="molecule type" value="Genomic_DNA"/>
</dbReference>